<feature type="region of interest" description="Disordered" evidence="1">
    <location>
        <begin position="532"/>
        <end position="589"/>
    </location>
</feature>
<keyword evidence="2" id="KW-1133">Transmembrane helix</keyword>
<evidence type="ECO:0008006" key="5">
    <source>
        <dbReference type="Google" id="ProtNLM"/>
    </source>
</evidence>
<sequence length="882" mass="95378">MLAGAKQFQLTLTNVSLIPRGATQLALAAGAAFTKQVVDVLLTPNAQHAPPAIHLTSKPTHPLQIQAREFSRSVPLDASFYHGGTPTQQLPHNTNHTYLFFLVAIIILVAAGAGLVAPRLFQMTSNIRQQSCGNPNDLISRPNHPSRPSHDGRIAYGSGGDRPPQRPNSSAVFMQNQTTLSNRGYSRPDRAGGPPPPPPPPAGAFADPHMFPNPATSDANIWLFLVMGLIYYLAFRANAFVKKHGNRTRNHAAHSESVLRPSPTTKFVEPIRTARTTRHEYGATNPFVLRTTSTWSGPPRVMRIAAAPSTLQAIKTNTYPNILALVHGQEDLNDSRQAFQSPSSWSTPTYSYYLPGIRTAVGVVGCCIVITVYIILSKNNGMVGEAPEPRPLRNMAYVRNPRLRAISITQLAKAIAIRVKKSTAPQAEITATPAEEIVATPAGEIVATTAKEIVTTAEETIAPPAEEPVATSAQVEDPITQTFDATALPQPGDSSTEDADQTASPIQDMIAPQTPIRGKILFYNTIVESPEQIQEKTRRNLARRPSGQKSLSNLVFVPLTPPTPCTYTPKTPASPTHDISERSTSQRQDEDIFLSVLETLKESAIPESPYEISSDDEMHSVDEASESDSVHASPDASELESIPSNPTLQPIIPPINLVIGSSTLTPDDRNFQSPVRPPPPPTPLQPQPHSTSSETTTMSESESGNSSNLPMGESDQQDVPQALSQAGSSTDLLSGDAMASVEAHASLRQEIEMARVTILALFFFVTVAQEKKQENQGSRQPSLSLAEGGWAPEQPNYGPNPLPNPTAAVANPVSDHETILALLKILYFLYGLLSASEDLDIEMTNPSDSEQDDSEEGTEYDAIMEDFTDQPVSEDEYMDTSL</sequence>
<feature type="compositionally biased region" description="Pro residues" evidence="1">
    <location>
        <begin position="193"/>
        <end position="202"/>
    </location>
</feature>
<feature type="region of interest" description="Disordered" evidence="1">
    <location>
        <begin position="484"/>
        <end position="507"/>
    </location>
</feature>
<name>A0A9P5ZDT7_9AGAR</name>
<evidence type="ECO:0000256" key="1">
    <source>
        <dbReference type="SAM" id="MobiDB-lite"/>
    </source>
</evidence>
<evidence type="ECO:0000313" key="3">
    <source>
        <dbReference type="EMBL" id="KAF9484830.1"/>
    </source>
</evidence>
<dbReference type="EMBL" id="MU155140">
    <property type="protein sequence ID" value="KAF9484830.1"/>
    <property type="molecule type" value="Genomic_DNA"/>
</dbReference>
<dbReference type="Proteomes" id="UP000807469">
    <property type="component" value="Unassembled WGS sequence"/>
</dbReference>
<feature type="transmembrane region" description="Helical" evidence="2">
    <location>
        <begin position="98"/>
        <end position="117"/>
    </location>
</feature>
<feature type="compositionally biased region" description="Pro residues" evidence="1">
    <location>
        <begin position="675"/>
        <end position="686"/>
    </location>
</feature>
<feature type="transmembrane region" description="Helical" evidence="2">
    <location>
        <begin position="352"/>
        <end position="376"/>
    </location>
</feature>
<protein>
    <recommendedName>
        <fullName evidence="5">Transmembrane protein</fullName>
    </recommendedName>
</protein>
<feature type="compositionally biased region" description="Acidic residues" evidence="1">
    <location>
        <begin position="849"/>
        <end position="882"/>
    </location>
</feature>
<feature type="transmembrane region" description="Helical" evidence="2">
    <location>
        <begin position="221"/>
        <end position="241"/>
    </location>
</feature>
<feature type="region of interest" description="Disordered" evidence="1">
    <location>
        <begin position="772"/>
        <end position="804"/>
    </location>
</feature>
<organism evidence="3 4">
    <name type="scientific">Pholiota conissans</name>
    <dbReference type="NCBI Taxonomy" id="109636"/>
    <lineage>
        <taxon>Eukaryota</taxon>
        <taxon>Fungi</taxon>
        <taxon>Dikarya</taxon>
        <taxon>Basidiomycota</taxon>
        <taxon>Agaricomycotina</taxon>
        <taxon>Agaricomycetes</taxon>
        <taxon>Agaricomycetidae</taxon>
        <taxon>Agaricales</taxon>
        <taxon>Agaricineae</taxon>
        <taxon>Strophariaceae</taxon>
        <taxon>Pholiota</taxon>
    </lineage>
</organism>
<reference evidence="3" key="1">
    <citation type="submission" date="2020-11" db="EMBL/GenBank/DDBJ databases">
        <authorList>
            <consortium name="DOE Joint Genome Institute"/>
            <person name="Ahrendt S."/>
            <person name="Riley R."/>
            <person name="Andreopoulos W."/>
            <person name="Labutti K."/>
            <person name="Pangilinan J."/>
            <person name="Ruiz-Duenas F.J."/>
            <person name="Barrasa J.M."/>
            <person name="Sanchez-Garcia M."/>
            <person name="Camarero S."/>
            <person name="Miyauchi S."/>
            <person name="Serrano A."/>
            <person name="Linde D."/>
            <person name="Babiker R."/>
            <person name="Drula E."/>
            <person name="Ayuso-Fernandez I."/>
            <person name="Pacheco R."/>
            <person name="Padilla G."/>
            <person name="Ferreira P."/>
            <person name="Barriuso J."/>
            <person name="Kellner H."/>
            <person name="Castanera R."/>
            <person name="Alfaro M."/>
            <person name="Ramirez L."/>
            <person name="Pisabarro A.G."/>
            <person name="Kuo A."/>
            <person name="Tritt A."/>
            <person name="Lipzen A."/>
            <person name="He G."/>
            <person name="Yan M."/>
            <person name="Ng V."/>
            <person name="Cullen D."/>
            <person name="Martin F."/>
            <person name="Rosso M.-N."/>
            <person name="Henrissat B."/>
            <person name="Hibbett D."/>
            <person name="Martinez A.T."/>
            <person name="Grigoriev I.V."/>
        </authorList>
    </citation>
    <scope>NUCLEOTIDE SEQUENCE</scope>
    <source>
        <strain evidence="3">CIRM-BRFM 674</strain>
    </source>
</reference>
<gene>
    <name evidence="3" type="ORF">BDN70DRAFT_989311</name>
</gene>
<comment type="caution">
    <text evidence="3">The sequence shown here is derived from an EMBL/GenBank/DDBJ whole genome shotgun (WGS) entry which is preliminary data.</text>
</comment>
<keyword evidence="2" id="KW-0812">Transmembrane</keyword>
<feature type="region of interest" description="Disordered" evidence="1">
    <location>
        <begin position="605"/>
        <end position="722"/>
    </location>
</feature>
<evidence type="ECO:0000256" key="2">
    <source>
        <dbReference type="SAM" id="Phobius"/>
    </source>
</evidence>
<evidence type="ECO:0000313" key="4">
    <source>
        <dbReference type="Proteomes" id="UP000807469"/>
    </source>
</evidence>
<feature type="region of interest" description="Disordered" evidence="1">
    <location>
        <begin position="842"/>
        <end position="882"/>
    </location>
</feature>
<proteinExistence type="predicted"/>
<dbReference type="AlphaFoldDB" id="A0A9P5ZDT7"/>
<accession>A0A9P5ZDT7</accession>
<feature type="compositionally biased region" description="Polar residues" evidence="1">
    <location>
        <begin position="167"/>
        <end position="184"/>
    </location>
</feature>
<feature type="region of interest" description="Disordered" evidence="1">
    <location>
        <begin position="132"/>
        <end position="210"/>
    </location>
</feature>
<keyword evidence="4" id="KW-1185">Reference proteome</keyword>
<keyword evidence="2" id="KW-0472">Membrane</keyword>
<feature type="compositionally biased region" description="Low complexity" evidence="1">
    <location>
        <begin position="687"/>
        <end position="707"/>
    </location>
</feature>